<dbReference type="SUPFAM" id="SSF52047">
    <property type="entry name" value="RNI-like"/>
    <property type="match status" value="1"/>
</dbReference>
<dbReference type="HOGENOM" id="CLU_063711_0_0_1"/>
<name>A0A067TIT4_GALM3</name>
<evidence type="ECO:0000313" key="2">
    <source>
        <dbReference type="EMBL" id="KDR79824.1"/>
    </source>
</evidence>
<protein>
    <recommendedName>
        <fullName evidence="4">F-box domain-containing protein</fullName>
    </recommendedName>
</protein>
<dbReference type="AlphaFoldDB" id="A0A067TIT4"/>
<feature type="compositionally biased region" description="Polar residues" evidence="1">
    <location>
        <begin position="1"/>
        <end position="26"/>
    </location>
</feature>
<evidence type="ECO:0000313" key="3">
    <source>
        <dbReference type="Proteomes" id="UP000027222"/>
    </source>
</evidence>
<reference evidence="3" key="1">
    <citation type="journal article" date="2014" name="Proc. Natl. Acad. Sci. U.S.A.">
        <title>Extensive sampling of basidiomycete genomes demonstrates inadequacy of the white-rot/brown-rot paradigm for wood decay fungi.</title>
        <authorList>
            <person name="Riley R."/>
            <person name="Salamov A.A."/>
            <person name="Brown D.W."/>
            <person name="Nagy L.G."/>
            <person name="Floudas D."/>
            <person name="Held B.W."/>
            <person name="Levasseur A."/>
            <person name="Lombard V."/>
            <person name="Morin E."/>
            <person name="Otillar R."/>
            <person name="Lindquist E.A."/>
            <person name="Sun H."/>
            <person name="LaButti K.M."/>
            <person name="Schmutz J."/>
            <person name="Jabbour D."/>
            <person name="Luo H."/>
            <person name="Baker S.E."/>
            <person name="Pisabarro A.G."/>
            <person name="Walton J.D."/>
            <person name="Blanchette R.A."/>
            <person name="Henrissat B."/>
            <person name="Martin F."/>
            <person name="Cullen D."/>
            <person name="Hibbett D.S."/>
            <person name="Grigoriev I.V."/>
        </authorList>
    </citation>
    <scope>NUCLEOTIDE SEQUENCE [LARGE SCALE GENOMIC DNA]</scope>
    <source>
        <strain evidence="3">CBS 339.88</strain>
    </source>
</reference>
<feature type="region of interest" description="Disordered" evidence="1">
    <location>
        <begin position="1"/>
        <end position="39"/>
    </location>
</feature>
<dbReference type="Gene3D" id="3.80.10.10">
    <property type="entry name" value="Ribonuclease Inhibitor"/>
    <property type="match status" value="1"/>
</dbReference>
<evidence type="ECO:0000256" key="1">
    <source>
        <dbReference type="SAM" id="MobiDB-lite"/>
    </source>
</evidence>
<accession>A0A067TIT4</accession>
<organism evidence="2 3">
    <name type="scientific">Galerina marginata (strain CBS 339.88)</name>
    <dbReference type="NCBI Taxonomy" id="685588"/>
    <lineage>
        <taxon>Eukaryota</taxon>
        <taxon>Fungi</taxon>
        <taxon>Dikarya</taxon>
        <taxon>Basidiomycota</taxon>
        <taxon>Agaricomycotina</taxon>
        <taxon>Agaricomycetes</taxon>
        <taxon>Agaricomycetidae</taxon>
        <taxon>Agaricales</taxon>
        <taxon>Agaricineae</taxon>
        <taxon>Strophariaceae</taxon>
        <taxon>Galerina</taxon>
    </lineage>
</organism>
<gene>
    <name evidence="2" type="ORF">GALMADRAFT_136419</name>
</gene>
<dbReference type="OrthoDB" id="2891411at2759"/>
<sequence length="395" mass="44931">MVTRSRNLKGQNYSSTSNKPSTQTRRTGAKGKSARPRREITEVDDAPIGNNTRGLSGLPDELLLEIMSSYPVSRPDSLLTDYQDYRVLAEEANKQIKRRDTLTALSQTCGNLRRFVRPYIWSRIEVCPGMHVAGTVLCDPSQNQLTAAENRIFNAELVRQLEIVTVRDPSLAQYIKLVHIEVVDCSTPRVLEELARCISLFPNLRLVKLRIEPPSRKADKLAALEGKAFSQYSYPQIDQVVVSRSAFAFLRSCPSVRSVRVRDFGGWSGKFELRYLKGFCPHMENLALEMSELGSEVETLQAFPKLRSLTVRFDYFYNTPFSEVFTALRTLKHLKNIKLMARFSISKPYTRQLILDLATELLSRLQEEDKEEKEVSLVHPTFAGLKTRRVTLPAP</sequence>
<dbReference type="EMBL" id="KL142372">
    <property type="protein sequence ID" value="KDR79824.1"/>
    <property type="molecule type" value="Genomic_DNA"/>
</dbReference>
<dbReference type="InterPro" id="IPR032675">
    <property type="entry name" value="LRR_dom_sf"/>
</dbReference>
<keyword evidence="3" id="KW-1185">Reference proteome</keyword>
<dbReference type="Proteomes" id="UP000027222">
    <property type="component" value="Unassembled WGS sequence"/>
</dbReference>
<proteinExistence type="predicted"/>
<evidence type="ECO:0008006" key="4">
    <source>
        <dbReference type="Google" id="ProtNLM"/>
    </source>
</evidence>